<organism evidence="1 2">
    <name type="scientific">Cupriavidus numazuensis</name>
    <dbReference type="NCBI Taxonomy" id="221992"/>
    <lineage>
        <taxon>Bacteria</taxon>
        <taxon>Pseudomonadati</taxon>
        <taxon>Pseudomonadota</taxon>
        <taxon>Betaproteobacteria</taxon>
        <taxon>Burkholderiales</taxon>
        <taxon>Burkholderiaceae</taxon>
        <taxon>Cupriavidus</taxon>
    </lineage>
</organism>
<protein>
    <submittedName>
        <fullName evidence="1">Uncharacterized protein</fullName>
    </submittedName>
</protein>
<dbReference type="Proteomes" id="UP000672657">
    <property type="component" value="Unassembled WGS sequence"/>
</dbReference>
<comment type="caution">
    <text evidence="1">The sequence shown here is derived from an EMBL/GenBank/DDBJ whole genome shotgun (WGS) entry which is preliminary data.</text>
</comment>
<sequence length="128" mass="14331">MLPRRMGCSSTNRVPDFPGAGMGAFQRRYAAAIAAGQLSLQFHFEALRAKTNRDKVLEVINAADRLLTGQEVAQRAGISYKQALDALTFLNNERRISREGRKFTSRWGRLVQDRGHAGLECFFHAIHA</sequence>
<evidence type="ECO:0000313" key="1">
    <source>
        <dbReference type="EMBL" id="CAG2132403.1"/>
    </source>
</evidence>
<gene>
    <name evidence="1" type="ORF">LMG26411_00612</name>
</gene>
<proteinExistence type="predicted"/>
<keyword evidence="2" id="KW-1185">Reference proteome</keyword>
<name>A0ABM8TB90_9BURK</name>
<reference evidence="1 2" key="1">
    <citation type="submission" date="2021-03" db="EMBL/GenBank/DDBJ databases">
        <authorList>
            <person name="Peeters C."/>
        </authorList>
    </citation>
    <scope>NUCLEOTIDE SEQUENCE [LARGE SCALE GENOMIC DNA]</scope>
    <source>
        <strain evidence="1 2">LMG 26411</strain>
    </source>
</reference>
<accession>A0ABM8TB90</accession>
<dbReference type="EMBL" id="CAJPVI010000002">
    <property type="protein sequence ID" value="CAG2132403.1"/>
    <property type="molecule type" value="Genomic_DNA"/>
</dbReference>
<evidence type="ECO:0000313" key="2">
    <source>
        <dbReference type="Proteomes" id="UP000672657"/>
    </source>
</evidence>